<dbReference type="SUPFAM" id="SSF53323">
    <property type="entry name" value="Pyruvate-ferredoxin oxidoreductase, PFOR, domain III"/>
    <property type="match status" value="1"/>
</dbReference>
<evidence type="ECO:0000259" key="5">
    <source>
        <dbReference type="Pfam" id="PF20169"/>
    </source>
</evidence>
<dbReference type="CDD" id="cd07034">
    <property type="entry name" value="TPP_PYR_PFOR_IOR-alpha_like"/>
    <property type="match status" value="1"/>
</dbReference>
<evidence type="ECO:0000256" key="2">
    <source>
        <dbReference type="SAM" id="Coils"/>
    </source>
</evidence>
<dbReference type="InterPro" id="IPR029061">
    <property type="entry name" value="THDP-binding"/>
</dbReference>
<dbReference type="PANTHER" id="PTHR48084:SF3">
    <property type="entry name" value="SUBUNIT OF PYRUVATE:FLAVODOXIN OXIDOREDUCTASE"/>
    <property type="match status" value="1"/>
</dbReference>
<dbReference type="Gene3D" id="3.40.50.970">
    <property type="match status" value="1"/>
</dbReference>
<protein>
    <submittedName>
        <fullName evidence="6">Indolepyruvate ferredoxin oxidoreductase</fullName>
    </submittedName>
</protein>
<dbReference type="PANTHER" id="PTHR48084">
    <property type="entry name" value="2-OXOGLUTARATE OXIDOREDUCTASE SUBUNIT KORB-RELATED"/>
    <property type="match status" value="1"/>
</dbReference>
<feature type="coiled-coil region" evidence="2">
    <location>
        <begin position="964"/>
        <end position="1003"/>
    </location>
</feature>
<dbReference type="GO" id="GO:0016903">
    <property type="term" value="F:oxidoreductase activity, acting on the aldehyde or oxo group of donors"/>
    <property type="evidence" value="ECO:0007669"/>
    <property type="project" value="InterPro"/>
</dbReference>
<accession>A0A1N7KMB2</accession>
<dbReference type="SUPFAM" id="SSF52922">
    <property type="entry name" value="TK C-terminal domain-like"/>
    <property type="match status" value="1"/>
</dbReference>
<sequence length="1185" mass="129519">MTTSEFQPVTPALDSATQDTATQNTATPDISAPLDNYALNDRYTRTEGRVFLTGTQALVRIPLVQAQLDKKNGLNTGGFISGYRGSPLGGYDQALWSAKALLEQHNVEFIPAINEDLAATMVLGSQQVETDPDKTVDGVFSIWYGKGPGVDRAGDALKHGNTYGSSPTGGVLVVAGDDHGCVSSSMPHQSDVAFMAWFMPIINPASIAEYEEFGLWGYALSRFSGMWVGFKAISETVESACSVELKPLPEFKIPDDFIAPAEGLHYRWPDLPGPQLETRIEHKLAAVQAFARANPIDKKVITSPNPKLGIVSTGKAHLDLMEALELLGLPEQTLQDIGIEIFKVGMVWPLEKNGILDFVHGKQEILVIEEKRGIIESQIKEAMSEPDRPGEVLITGKQDENGQPLIPYVGELSPSLLASFIAARLQRLLNLSFTDELQQIKESGVAVKDPGGVRRMPYFCSGCPHNRSTKVPEGSKALAGIGCHFMASWMGRNTESLIQMGGEGVNWASKSRFTGNGHIFQNLGEGTYFHSGSMAIRQSIAAGANITYKILFNDAVAMTGGQPVDGKISVPVVAQQVHSEGAKRVVVLSDEPEKYHGHESEFPKGTNFYHRDELDSVQRELREIKGVTVLIYDQTCAAEKRRLRKRGQFPDPAKRVMINHHVCESCGDCSAQSNCLSIVPRTTEMGVKRQIDQSSCNKDFSCVNGFCPSFVTIEGGQLRKPTGISADAVTEQLAKIATPLILPLSGTYDLLVSGVGGTGVVTVGALITMAAHLEGKGSSVLDFMGFAQKGGAVLSYVRLAPSPDNIHQVRTDHGRANALIACDMVVASSAKALDVLRHNHTKAVVNLAEMATADHVLYRDADIESSKRVNLLAEAVGDSQFSTLDANTLALHLLGDTVFSNVMMLGYAWQKGLIPLSGTALIRAIELNAVAVEKNKTAFSWGRLAATMPDYVKQAANQQPDKAAETLDQKIQRLAGTLVRYQNQKLADQYLQQVNSIRQLEQQIRQPGENNKEQLTEIVATQLYRLMATKDEYEVARLYTDTDFLKEVADTFEGDYKVHFNFAPPILGGKAVNGRPVKRQFGPWMLKSLRMLAKIRGIRHTMLDPFRFSADRKLDRQLLTSYKNLIATLQSNTTQHNYDLALQLANLPKEIRGYGPVRETAAEKAEKQHSALMAQYQHATEGAGE</sequence>
<dbReference type="AlphaFoldDB" id="A0A1N7KMB2"/>
<dbReference type="OrthoDB" id="9803617at2"/>
<proteinExistence type="predicted"/>
<organism evidence="6 7">
    <name type="scientific">Neptunomonas antarctica</name>
    <dbReference type="NCBI Taxonomy" id="619304"/>
    <lineage>
        <taxon>Bacteria</taxon>
        <taxon>Pseudomonadati</taxon>
        <taxon>Pseudomonadota</taxon>
        <taxon>Gammaproteobacteria</taxon>
        <taxon>Oceanospirillales</taxon>
        <taxon>Oceanospirillaceae</taxon>
        <taxon>Neptunomonas</taxon>
    </lineage>
</organism>
<feature type="domain" description="Pyruvate/ketoisovalerate oxidoreductase catalytic" evidence="4">
    <location>
        <begin position="756"/>
        <end position="942"/>
    </location>
</feature>
<evidence type="ECO:0000256" key="1">
    <source>
        <dbReference type="ARBA" id="ARBA00023002"/>
    </source>
</evidence>
<keyword evidence="1" id="KW-0560">Oxidoreductase</keyword>
<name>A0A1N7KMB2_9GAMM</name>
<dbReference type="NCBIfam" id="NF009589">
    <property type="entry name" value="PRK13030.1"/>
    <property type="match status" value="1"/>
</dbReference>
<dbReference type="STRING" id="619304.SAMN05421760_102549"/>
<keyword evidence="7" id="KW-1185">Reference proteome</keyword>
<dbReference type="Gene3D" id="3.40.920.10">
    <property type="entry name" value="Pyruvate-ferredoxin oxidoreductase, PFOR, domain III"/>
    <property type="match status" value="1"/>
</dbReference>
<dbReference type="Pfam" id="PF01558">
    <property type="entry name" value="POR"/>
    <property type="match status" value="1"/>
</dbReference>
<dbReference type="InterPro" id="IPR002869">
    <property type="entry name" value="Pyrv_flavodox_OxRed_cen"/>
</dbReference>
<evidence type="ECO:0000256" key="3">
    <source>
        <dbReference type="SAM" id="MobiDB-lite"/>
    </source>
</evidence>
<keyword evidence="2" id="KW-0175">Coiled coil</keyword>
<feature type="domain" description="DUF6537" evidence="5">
    <location>
        <begin position="968"/>
        <end position="1169"/>
    </location>
</feature>
<reference evidence="7" key="1">
    <citation type="submission" date="2017-01" db="EMBL/GenBank/DDBJ databases">
        <authorList>
            <person name="Varghese N."/>
            <person name="Submissions S."/>
        </authorList>
    </citation>
    <scope>NUCLEOTIDE SEQUENCE [LARGE SCALE GENOMIC DNA]</scope>
    <source>
        <strain evidence="7">DSM 22306</strain>
    </source>
</reference>
<dbReference type="NCBIfam" id="NF009588">
    <property type="entry name" value="PRK13029.1"/>
    <property type="match status" value="1"/>
</dbReference>
<dbReference type="InterPro" id="IPR009014">
    <property type="entry name" value="Transketo_C/PFOR_II"/>
</dbReference>
<dbReference type="Proteomes" id="UP000185999">
    <property type="component" value="Unassembled WGS sequence"/>
</dbReference>
<gene>
    <name evidence="6" type="ORF">SAMN05421760_102549</name>
</gene>
<dbReference type="Pfam" id="PF20169">
    <property type="entry name" value="DUF6537"/>
    <property type="match status" value="1"/>
</dbReference>
<dbReference type="SUPFAM" id="SSF52518">
    <property type="entry name" value="Thiamin diphosphate-binding fold (THDP-binding)"/>
    <property type="match status" value="2"/>
</dbReference>
<evidence type="ECO:0000259" key="4">
    <source>
        <dbReference type="Pfam" id="PF01558"/>
    </source>
</evidence>
<evidence type="ECO:0000313" key="6">
    <source>
        <dbReference type="EMBL" id="SIS62570.1"/>
    </source>
</evidence>
<dbReference type="InterPro" id="IPR002880">
    <property type="entry name" value="Pyrv_Fd/Flavodoxin_OxRdtase_N"/>
</dbReference>
<feature type="compositionally biased region" description="Low complexity" evidence="3">
    <location>
        <begin position="16"/>
        <end position="27"/>
    </location>
</feature>
<keyword evidence="6" id="KW-0670">Pyruvate</keyword>
<dbReference type="RefSeq" id="WP_082400428.1">
    <property type="nucleotide sequence ID" value="NZ_FTOE01000002.1"/>
</dbReference>
<dbReference type="InterPro" id="IPR051457">
    <property type="entry name" value="2-oxoacid:Fd_oxidoreductase"/>
</dbReference>
<dbReference type="EMBL" id="FTOE01000002">
    <property type="protein sequence ID" value="SIS62570.1"/>
    <property type="molecule type" value="Genomic_DNA"/>
</dbReference>
<dbReference type="InterPro" id="IPR019752">
    <property type="entry name" value="Pyrv/ketoisovalerate_OxRed_cat"/>
</dbReference>
<evidence type="ECO:0000313" key="7">
    <source>
        <dbReference type="Proteomes" id="UP000185999"/>
    </source>
</evidence>
<dbReference type="InterPro" id="IPR046667">
    <property type="entry name" value="DUF6537"/>
</dbReference>
<feature type="region of interest" description="Disordered" evidence="3">
    <location>
        <begin position="1"/>
        <end position="29"/>
    </location>
</feature>